<dbReference type="Proteomes" id="UP001139644">
    <property type="component" value="Unassembled WGS sequence"/>
</dbReference>
<feature type="domain" description="MmeI-like helicase spacer" evidence="6">
    <location>
        <begin position="168"/>
        <end position="244"/>
    </location>
</feature>
<dbReference type="Pfam" id="PF20467">
    <property type="entry name" value="MmeI_C"/>
    <property type="match status" value="1"/>
</dbReference>
<dbReference type="Pfam" id="PF20464">
    <property type="entry name" value="MmeI_N"/>
    <property type="match status" value="1"/>
</dbReference>
<dbReference type="SUPFAM" id="SSF53335">
    <property type="entry name" value="S-adenosyl-L-methionine-dependent methyltransferases"/>
    <property type="match status" value="1"/>
</dbReference>
<organism evidence="10 11">
    <name type="scientific">Enterococcus faecium</name>
    <name type="common">Streptococcus faecium</name>
    <dbReference type="NCBI Taxonomy" id="1352"/>
    <lineage>
        <taxon>Bacteria</taxon>
        <taxon>Bacillati</taxon>
        <taxon>Bacillota</taxon>
        <taxon>Bacilli</taxon>
        <taxon>Lactobacillales</taxon>
        <taxon>Enterococcaceae</taxon>
        <taxon>Enterococcus</taxon>
    </lineage>
</organism>
<dbReference type="EC" id="2.1.1.72" evidence="1"/>
<dbReference type="GO" id="GO:0009007">
    <property type="term" value="F:site-specific DNA-methyltransferase (adenine-specific) activity"/>
    <property type="evidence" value="ECO:0007669"/>
    <property type="project" value="UniProtKB-EC"/>
</dbReference>
<keyword evidence="3" id="KW-0808">Transferase</keyword>
<feature type="domain" description="MmeI-like DNA-methyltransferase" evidence="9">
    <location>
        <begin position="347"/>
        <end position="606"/>
    </location>
</feature>
<keyword evidence="2 10" id="KW-0489">Methyltransferase</keyword>
<dbReference type="AlphaFoldDB" id="A0A9X1GDC9"/>
<dbReference type="InterPro" id="IPR046816">
    <property type="entry name" value="MmeI_Mtase"/>
</dbReference>
<gene>
    <name evidence="10" type="ORF">KYX88_10895</name>
</gene>
<proteinExistence type="predicted"/>
<evidence type="ECO:0000313" key="10">
    <source>
        <dbReference type="EMBL" id="MBX4223317.1"/>
    </source>
</evidence>
<evidence type="ECO:0000256" key="4">
    <source>
        <dbReference type="ARBA" id="ARBA00047942"/>
    </source>
</evidence>
<dbReference type="PANTHER" id="PTHR33841">
    <property type="entry name" value="DNA METHYLTRANSFERASE YEEA-RELATED"/>
    <property type="match status" value="1"/>
</dbReference>
<evidence type="ECO:0000259" key="9">
    <source>
        <dbReference type="Pfam" id="PF20473"/>
    </source>
</evidence>
<dbReference type="Pfam" id="PF20473">
    <property type="entry name" value="MmeI_Mtase"/>
    <property type="match status" value="1"/>
</dbReference>
<evidence type="ECO:0000259" key="5">
    <source>
        <dbReference type="Pfam" id="PF20464"/>
    </source>
</evidence>
<dbReference type="Pfam" id="PF20465">
    <property type="entry name" value="MmeI_hel"/>
    <property type="match status" value="1"/>
</dbReference>
<evidence type="ECO:0000256" key="1">
    <source>
        <dbReference type="ARBA" id="ARBA00011900"/>
    </source>
</evidence>
<evidence type="ECO:0000256" key="2">
    <source>
        <dbReference type="ARBA" id="ARBA00022603"/>
    </source>
</evidence>
<dbReference type="InterPro" id="IPR046818">
    <property type="entry name" value="MmeI_C"/>
</dbReference>
<evidence type="ECO:0000256" key="3">
    <source>
        <dbReference type="ARBA" id="ARBA00022679"/>
    </source>
</evidence>
<sequence>MALIEIEDKIIEIINKGNKEDFIYDFLKIYDIPNSTITRLKKGTNNLSKIPGEVHLKNKLYFKETVNDVFEAFIEIERKVNDAAAIPRYLFVTNFKVILAKDTKTGESLDIKFKELPIHFNFFLAWNGIEKVDFEKENPLDIKAAERFARLFDVLNKEIESGNEEQRHALNLFLMRLLFCLFAEDTNIFHKKGQFTNGIKQYTSDDGNDLNDYIEGLFKVLDTQSREETPIIYKDFPYVNGQLFTEPHQPIKFNRKARKLILECGELLEWSKINPDIFGSMIQAVATEDSRSHLGMHYTSVSNIMKVINPLFLDEVKQQFKEIKDSWNDSFQEIHLGKKKISDTRRKHLDKISTLTNRIKNMKFFDPACGSGNFLIITYKELRQLEIDIYVLMNEINNAQMLIYEPIVTLSQFYGIEIDEFASDIAKLSLWIAEHQMNLALKEAVSEAIRPTLPLKSAGDIRCGNALRLDWNEVCPHVSNDEVYLFGNPPYKGSKKQDKRQKEDLKYAFKDRTTYKQLDYISGWFHIGSKYIENTTSKIGFVSTNSICQGVQVSLLWESLLEVVSISYAHTSFKWKNNAQNNAGVTVVIVGLEDKRNSEGKSKKLYEGSMFKTVDNITPYLTRGKTVIVSNKENSISKLPKMEFGSMPRDGGALIFTPEEYNDSINKFPELKKVLWKYIGAEEFIHGGLRYCLWLNQDLYRIYRNNPIVLSRVSKVAISRSASKASSTKKAAETPFQFVQLGPVNFYSKEKMRYSIVVPAFSSENRDYLPIGLGTSDTIFSNKMYIIPEGDLSLMAILMSRMHMTWIRAIAGRLETRYGYSSGLVYNTFYIPTLSKEKKNILKLLVLDILDLREEAGKSLAYLYDKKTMPESLRAAHEKLDSEVDKIYKSTSFINDEERLEKLLELYVKHTKED</sequence>
<feature type="domain" description="MmeI-like C-terminal" evidence="8">
    <location>
        <begin position="842"/>
        <end position="912"/>
    </location>
</feature>
<dbReference type="Gene3D" id="3.40.50.150">
    <property type="entry name" value="Vaccinia Virus protein VP39"/>
    <property type="match status" value="1"/>
</dbReference>
<feature type="domain" description="MmeI-like target recognition" evidence="7">
    <location>
        <begin position="624"/>
        <end position="834"/>
    </location>
</feature>
<evidence type="ECO:0000259" key="6">
    <source>
        <dbReference type="Pfam" id="PF20465"/>
    </source>
</evidence>
<reference evidence="10" key="1">
    <citation type="journal article" date="2022" name="J. Anim. Sci.">
        <title>Whole genome sequence analyses-based assessment of virulence potential and antimicrobial susceptibilities and resistance of Enterococcus faecium strains isolated from commercial swine and cattle probiotic products.</title>
        <authorList>
            <person name="Shridhar P.B."/>
            <person name="Amachawadi R.G."/>
            <person name="Tokach M."/>
            <person name="Patel I."/>
            <person name="Gangiredla J."/>
            <person name="Mammel M."/>
            <person name="Nagaraja T.G."/>
        </authorList>
    </citation>
    <scope>NUCLEOTIDE SEQUENCE</scope>
    <source>
        <strain evidence="10">EF215</strain>
    </source>
</reference>
<comment type="caution">
    <text evidence="10">The sequence shown here is derived from an EMBL/GenBank/DDBJ whole genome shotgun (WGS) entry which is preliminary data.</text>
</comment>
<comment type="catalytic activity">
    <reaction evidence="4">
        <text>a 2'-deoxyadenosine in DNA + S-adenosyl-L-methionine = an N(6)-methyl-2'-deoxyadenosine in DNA + S-adenosyl-L-homocysteine + H(+)</text>
        <dbReference type="Rhea" id="RHEA:15197"/>
        <dbReference type="Rhea" id="RHEA-COMP:12418"/>
        <dbReference type="Rhea" id="RHEA-COMP:12419"/>
        <dbReference type="ChEBI" id="CHEBI:15378"/>
        <dbReference type="ChEBI" id="CHEBI:57856"/>
        <dbReference type="ChEBI" id="CHEBI:59789"/>
        <dbReference type="ChEBI" id="CHEBI:90615"/>
        <dbReference type="ChEBI" id="CHEBI:90616"/>
        <dbReference type="EC" id="2.1.1.72"/>
    </reaction>
</comment>
<dbReference type="GO" id="GO:0032259">
    <property type="term" value="P:methylation"/>
    <property type="evidence" value="ECO:0007669"/>
    <property type="project" value="UniProtKB-KW"/>
</dbReference>
<dbReference type="InterPro" id="IPR046819">
    <property type="entry name" value="MmeI_hel"/>
</dbReference>
<feature type="domain" description="MmeI-like N-terminal" evidence="5">
    <location>
        <begin position="2"/>
        <end position="157"/>
    </location>
</feature>
<dbReference type="InterPro" id="IPR029063">
    <property type="entry name" value="SAM-dependent_MTases_sf"/>
</dbReference>
<accession>A0A9X1GDC9</accession>
<name>A0A9X1GDC9_ENTFC</name>
<dbReference type="InterPro" id="IPR050953">
    <property type="entry name" value="N4_N6_ade-DNA_methylase"/>
</dbReference>
<protein>
    <recommendedName>
        <fullName evidence="1">site-specific DNA-methyltransferase (adenine-specific)</fullName>
        <ecNumber evidence="1">2.1.1.72</ecNumber>
    </recommendedName>
</protein>
<dbReference type="EMBL" id="JAIFOC010000097">
    <property type="protein sequence ID" value="MBX4223317.1"/>
    <property type="molecule type" value="Genomic_DNA"/>
</dbReference>
<evidence type="ECO:0000313" key="11">
    <source>
        <dbReference type="Proteomes" id="UP001139644"/>
    </source>
</evidence>
<dbReference type="RefSeq" id="WP_208225588.1">
    <property type="nucleotide sequence ID" value="NZ_JADOVN010000025.1"/>
</dbReference>
<dbReference type="InterPro" id="IPR046817">
    <property type="entry name" value="MmeI_N"/>
</dbReference>
<dbReference type="InterPro" id="IPR046820">
    <property type="entry name" value="MmeI_TRD"/>
</dbReference>
<evidence type="ECO:0000259" key="8">
    <source>
        <dbReference type="Pfam" id="PF20467"/>
    </source>
</evidence>
<dbReference type="PANTHER" id="PTHR33841:SF1">
    <property type="entry name" value="DNA METHYLTRANSFERASE A"/>
    <property type="match status" value="1"/>
</dbReference>
<dbReference type="Pfam" id="PF20466">
    <property type="entry name" value="MmeI_TRD"/>
    <property type="match status" value="1"/>
</dbReference>
<evidence type="ECO:0000259" key="7">
    <source>
        <dbReference type="Pfam" id="PF20466"/>
    </source>
</evidence>